<sequence>MPALLSLLVLDPKLRRLRYSAAFLAYAAIVAMGAVPGARAEIGNYASGIVLHTLAYGAITFLLYTGSSGSAAARALKSVLTVAAMGAIDELIQSFLPYRRGAVSDWLVDCNAALLVAALLWAFLPRQPQPAGAGR</sequence>
<organism evidence="2 3">
    <name type="scientific">Massilia soli</name>
    <dbReference type="NCBI Taxonomy" id="2792854"/>
    <lineage>
        <taxon>Bacteria</taxon>
        <taxon>Pseudomonadati</taxon>
        <taxon>Pseudomonadota</taxon>
        <taxon>Betaproteobacteria</taxon>
        <taxon>Burkholderiales</taxon>
        <taxon>Oxalobacteraceae</taxon>
        <taxon>Telluria group</taxon>
        <taxon>Massilia</taxon>
    </lineage>
</organism>
<feature type="transmembrane region" description="Helical" evidence="1">
    <location>
        <begin position="106"/>
        <end position="124"/>
    </location>
</feature>
<gene>
    <name evidence="2" type="ORF">I4X03_005160</name>
</gene>
<evidence type="ECO:0000313" key="2">
    <source>
        <dbReference type="EMBL" id="MBZ2206642.1"/>
    </source>
</evidence>
<reference evidence="2 3" key="1">
    <citation type="submission" date="2021-08" db="EMBL/GenBank/DDBJ databases">
        <title>Massilia sp. R798.</title>
        <authorList>
            <person name="Baek J.H."/>
            <person name="Jung H.S."/>
            <person name="Kim K.R."/>
            <person name="Jeon C.O."/>
        </authorList>
    </citation>
    <scope>NUCLEOTIDE SEQUENCE [LARGE SCALE GENOMIC DNA]</scope>
    <source>
        <strain evidence="2 3">R798</strain>
    </source>
</reference>
<keyword evidence="3" id="KW-1185">Reference proteome</keyword>
<keyword evidence="1" id="KW-0472">Membrane</keyword>
<name>A0ABS7SLS7_9BURK</name>
<accession>A0ABS7SLS7</accession>
<comment type="caution">
    <text evidence="2">The sequence shown here is derived from an EMBL/GenBank/DDBJ whole genome shotgun (WGS) entry which is preliminary data.</text>
</comment>
<keyword evidence="1" id="KW-0812">Transmembrane</keyword>
<dbReference type="NCBIfam" id="NF037970">
    <property type="entry name" value="vanZ_1"/>
    <property type="match status" value="1"/>
</dbReference>
<dbReference type="RefSeq" id="WP_223466713.1">
    <property type="nucleotide sequence ID" value="NZ_JAFBIL020000002.1"/>
</dbReference>
<evidence type="ECO:0000256" key="1">
    <source>
        <dbReference type="SAM" id="Phobius"/>
    </source>
</evidence>
<keyword evidence="1" id="KW-1133">Transmembrane helix</keyword>
<dbReference type="EMBL" id="JAFBIL020000002">
    <property type="protein sequence ID" value="MBZ2206642.1"/>
    <property type="molecule type" value="Genomic_DNA"/>
</dbReference>
<protein>
    <submittedName>
        <fullName evidence="2">VanZ family protein</fullName>
    </submittedName>
</protein>
<proteinExistence type="predicted"/>
<dbReference type="Proteomes" id="UP000809349">
    <property type="component" value="Unassembled WGS sequence"/>
</dbReference>
<feature type="transmembrane region" description="Helical" evidence="1">
    <location>
        <begin position="21"/>
        <end position="39"/>
    </location>
</feature>
<feature type="transmembrane region" description="Helical" evidence="1">
    <location>
        <begin position="45"/>
        <end position="64"/>
    </location>
</feature>
<evidence type="ECO:0000313" key="3">
    <source>
        <dbReference type="Proteomes" id="UP000809349"/>
    </source>
</evidence>